<feature type="signal peptide" evidence="6">
    <location>
        <begin position="1"/>
        <end position="29"/>
    </location>
</feature>
<feature type="compositionally biased region" description="Acidic residues" evidence="5">
    <location>
        <begin position="32"/>
        <end position="45"/>
    </location>
</feature>
<dbReference type="EMBL" id="WTYZ01000001">
    <property type="protein sequence ID" value="MXO84197.1"/>
    <property type="molecule type" value="Genomic_DNA"/>
</dbReference>
<dbReference type="PANTHER" id="PTHR47234">
    <property type="match status" value="1"/>
</dbReference>
<name>A0A844ZB00_9SPHN</name>
<sequence>MKKFQESALKGLACSVSAMAMILSAPVMAQDTDPEPAEEEEEQVDVTETGEAGGEEDGAIVVTGSRIKRDTYSSISPLQVITTEQSREVGLFDASQILQRDESAAGQQIDATFAGFVVDNGPGSATLNLRGLGADRTLLLVNGRRLAPAGVEGAPSNPSINLLPSSLIDRFDLLLDGASSIYGSDAVAGVGNIILRKDFDGLELFARGEINPQGAGEDYSISGAYGINLDRGFIGIGVEYDHRDAIRFNDRRFFQGCASDYEVDQDGNILTVDKRTNAIVQSDSNGAISTLDSPCRITGFTSDFQGRFVVNDTFLNSVFAVRNGDFDNLTQFGLPGFGTRENQVLDPLDLDGDGLQDVNSANYLGAGQNQEQVFLSEQNLINVMAYGEYTLPGEANITPYFEVNYSRAEITNDNFGVLRIDPRVPADNAFNPCNVQTGVDCRVVTNGLFQATTGRPPIYGPGGLFPPLPQFDIGQSVTVQPFVAVAGDRNNVEITQEQYRGVLGVRGDLPFISPSWSFDASFVYSRSVGKTVRNGLREDKLAFSLGIDPTADFNNDGIFDNTGDGIADDYDPDVQFGNNAIYNNPGITPCDANALANPGAAMPDLLDGCVPVNLFAPSLLNSLVGEFASQAERDYLIGQRGFDTIYEQKVLSAFMTGNLFDLQGGPVGLVLGAEYRTDSIESEPDAAFSNGLFLNFNADQGAAGEKYILEGFGELDLPLVSGKDWVEELSLNLSGRVTKEEFYGTNFTYSIKGGWRPIEPLLMKLSYGTSFRAPNLRENFLRQQTSFNTVFDPCAVPAVAIDTLGGTGYNPANDPRSQAIFDNCRREGRDPLQVGLIANVAGSQQTNSAQIVSGGSFDIDPETSRSLTAGFAFEETFGDGYDVSVNFNYYDIKLKDSIVEANPGFIIFDCFAREDGNRSAFCDRLSFQPLNGATGANPRDAGLVSRIENNFLNFDTESVRGIDINTFFGKEVTMFGTLVDLGLNVRANHLIERSTTFVDDNGNVTFDEDAGEFGLPKWTGRAVFTADIDKFRLTWQVRYTGPVEQDIDGIDAFADAFQNGPDGGFPVAPNGDVTPNQFGNTCTGGGDGGAVAGDGVFCRDVGFASEQFLHTASVRYRDGDWTLIAGVDNIFNTAPPLVDPTEVTSVANTAIGLGYDYDGREFFFSVRKEF</sequence>
<evidence type="ECO:0000256" key="4">
    <source>
        <dbReference type="RuleBase" id="RU003357"/>
    </source>
</evidence>
<feature type="domain" description="TonB-dependent receptor plug" evidence="8">
    <location>
        <begin position="75"/>
        <end position="190"/>
    </location>
</feature>
<evidence type="ECO:0000256" key="1">
    <source>
        <dbReference type="ARBA" id="ARBA00004442"/>
    </source>
</evidence>
<keyword evidence="2 4" id="KW-0472">Membrane</keyword>
<dbReference type="Pfam" id="PF00593">
    <property type="entry name" value="TonB_dep_Rec_b-barrel"/>
    <property type="match status" value="1"/>
</dbReference>
<keyword evidence="4" id="KW-0798">TonB box</keyword>
<feature type="region of interest" description="Disordered" evidence="5">
    <location>
        <begin position="29"/>
        <end position="56"/>
    </location>
</feature>
<dbReference type="OrthoDB" id="7614575at2"/>
<evidence type="ECO:0000256" key="5">
    <source>
        <dbReference type="SAM" id="MobiDB-lite"/>
    </source>
</evidence>
<reference evidence="9 10" key="1">
    <citation type="submission" date="2019-12" db="EMBL/GenBank/DDBJ databases">
        <title>Genomic-based taxomic classification of the family Erythrobacteraceae.</title>
        <authorList>
            <person name="Xu L."/>
        </authorList>
    </citation>
    <scope>NUCLEOTIDE SEQUENCE [LARGE SCALE GENOMIC DNA]</scope>
    <source>
        <strain evidence="9 10">KCTC 42006</strain>
    </source>
</reference>
<keyword evidence="6" id="KW-0732">Signal</keyword>
<dbReference type="Proteomes" id="UP000460290">
    <property type="component" value="Unassembled WGS sequence"/>
</dbReference>
<keyword evidence="10" id="KW-1185">Reference proteome</keyword>
<dbReference type="InterPro" id="IPR000531">
    <property type="entry name" value="Beta-barrel_TonB"/>
</dbReference>
<dbReference type="InterPro" id="IPR037066">
    <property type="entry name" value="Plug_dom_sf"/>
</dbReference>
<evidence type="ECO:0000256" key="6">
    <source>
        <dbReference type="SAM" id="SignalP"/>
    </source>
</evidence>
<dbReference type="Pfam" id="PF07715">
    <property type="entry name" value="Plug"/>
    <property type="match status" value="1"/>
</dbReference>
<dbReference type="AlphaFoldDB" id="A0A844ZB00"/>
<dbReference type="Gene3D" id="2.170.130.10">
    <property type="entry name" value="TonB-dependent receptor, plug domain"/>
    <property type="match status" value="1"/>
</dbReference>
<dbReference type="PANTHER" id="PTHR47234:SF2">
    <property type="entry name" value="TONB-DEPENDENT RECEPTOR"/>
    <property type="match status" value="1"/>
</dbReference>
<proteinExistence type="inferred from homology"/>
<keyword evidence="9" id="KW-0675">Receptor</keyword>
<gene>
    <name evidence="9" type="ORF">GRI35_12540</name>
</gene>
<protein>
    <submittedName>
        <fullName evidence="9">TonB-dependent receptor</fullName>
    </submittedName>
</protein>
<evidence type="ECO:0000259" key="7">
    <source>
        <dbReference type="Pfam" id="PF00593"/>
    </source>
</evidence>
<dbReference type="Gene3D" id="2.40.170.20">
    <property type="entry name" value="TonB-dependent receptor, beta-barrel domain"/>
    <property type="match status" value="1"/>
</dbReference>
<dbReference type="InterPro" id="IPR012910">
    <property type="entry name" value="Plug_dom"/>
</dbReference>
<comment type="similarity">
    <text evidence="4">Belongs to the TonB-dependent receptor family.</text>
</comment>
<keyword evidence="3" id="KW-0998">Cell outer membrane</keyword>
<accession>A0A844ZB00</accession>
<evidence type="ECO:0000313" key="10">
    <source>
        <dbReference type="Proteomes" id="UP000460290"/>
    </source>
</evidence>
<evidence type="ECO:0000259" key="8">
    <source>
        <dbReference type="Pfam" id="PF07715"/>
    </source>
</evidence>
<feature type="chain" id="PRO_5032754472" evidence="6">
    <location>
        <begin position="30"/>
        <end position="1170"/>
    </location>
</feature>
<dbReference type="SUPFAM" id="SSF56935">
    <property type="entry name" value="Porins"/>
    <property type="match status" value="1"/>
</dbReference>
<feature type="domain" description="TonB-dependent receptor-like beta-barrel" evidence="7">
    <location>
        <begin position="586"/>
        <end position="1130"/>
    </location>
</feature>
<comment type="caution">
    <text evidence="9">The sequence shown here is derived from an EMBL/GenBank/DDBJ whole genome shotgun (WGS) entry which is preliminary data.</text>
</comment>
<dbReference type="InterPro" id="IPR036942">
    <property type="entry name" value="Beta-barrel_TonB_sf"/>
</dbReference>
<evidence type="ECO:0000256" key="3">
    <source>
        <dbReference type="ARBA" id="ARBA00023237"/>
    </source>
</evidence>
<dbReference type="RefSeq" id="WP_160614462.1">
    <property type="nucleotide sequence ID" value="NZ_JAUFQM010000001.1"/>
</dbReference>
<organism evidence="9 10">
    <name type="scientific">Pontixanthobacter aestiaquae</name>
    <dbReference type="NCBI Taxonomy" id="1509367"/>
    <lineage>
        <taxon>Bacteria</taxon>
        <taxon>Pseudomonadati</taxon>
        <taxon>Pseudomonadota</taxon>
        <taxon>Alphaproteobacteria</taxon>
        <taxon>Sphingomonadales</taxon>
        <taxon>Erythrobacteraceae</taxon>
        <taxon>Pontixanthobacter</taxon>
    </lineage>
</organism>
<dbReference type="GO" id="GO:0009279">
    <property type="term" value="C:cell outer membrane"/>
    <property type="evidence" value="ECO:0007669"/>
    <property type="project" value="UniProtKB-SubCell"/>
</dbReference>
<evidence type="ECO:0000256" key="2">
    <source>
        <dbReference type="ARBA" id="ARBA00023136"/>
    </source>
</evidence>
<comment type="subcellular location">
    <subcellularLocation>
        <location evidence="1 4">Cell outer membrane</location>
    </subcellularLocation>
</comment>
<evidence type="ECO:0000313" key="9">
    <source>
        <dbReference type="EMBL" id="MXO84197.1"/>
    </source>
</evidence>